<dbReference type="EMBL" id="VNFK01000009">
    <property type="protein sequence ID" value="TVU61920.1"/>
    <property type="molecule type" value="Genomic_DNA"/>
</dbReference>
<dbReference type="AlphaFoldDB" id="A0A558GYD9"/>
<dbReference type="GO" id="GO:0000160">
    <property type="term" value="P:phosphorelay signal transduction system"/>
    <property type="evidence" value="ECO:0007669"/>
    <property type="project" value="InterPro"/>
</dbReference>
<dbReference type="InterPro" id="IPR001789">
    <property type="entry name" value="Sig_transdc_resp-reg_receiver"/>
</dbReference>
<reference evidence="4 5" key="1">
    <citation type="submission" date="2019-07" db="EMBL/GenBank/DDBJ databases">
        <title>Diversity of Bacteria from Kongsfjorden, Arctic.</title>
        <authorList>
            <person name="Yu Y."/>
        </authorList>
    </citation>
    <scope>NUCLEOTIDE SEQUENCE [LARGE SCALE GENOMIC DNA]</scope>
    <source>
        <strain evidence="4 5">SM1928</strain>
    </source>
</reference>
<dbReference type="SUPFAM" id="SSF52172">
    <property type="entry name" value="CheY-like"/>
    <property type="match status" value="1"/>
</dbReference>
<proteinExistence type="predicted"/>
<protein>
    <submittedName>
        <fullName evidence="4">Response regulator</fullName>
    </submittedName>
</protein>
<accession>A0A558GYD9</accession>
<dbReference type="PROSITE" id="PS50110">
    <property type="entry name" value="RESPONSE_REGULATORY"/>
    <property type="match status" value="1"/>
</dbReference>
<comment type="caution">
    <text evidence="4">The sequence shown here is derived from an EMBL/GenBank/DDBJ whole genome shotgun (WGS) entry which is preliminary data.</text>
</comment>
<organism evidence="4 5">
    <name type="scientific">Paenarthrobacter nitroguajacolicus</name>
    <name type="common">Arthrobacter nitroguajacolicus</name>
    <dbReference type="NCBI Taxonomy" id="211146"/>
    <lineage>
        <taxon>Bacteria</taxon>
        <taxon>Bacillati</taxon>
        <taxon>Actinomycetota</taxon>
        <taxon>Actinomycetes</taxon>
        <taxon>Micrococcales</taxon>
        <taxon>Micrococcaceae</taxon>
        <taxon>Paenarthrobacter</taxon>
    </lineage>
</organism>
<sequence length="115" mass="12257">MVIEDDQDIQNLLVLILNLAGFNVQAEAAGNGGLLAAQKLTPSLITLDLGFPDQDGHDVAVQIRKLTQAPLVVITAFADSDAELASMPSGATAYLAKPFRAARLRELIDQLFSPQ</sequence>
<evidence type="ECO:0000256" key="2">
    <source>
        <dbReference type="PROSITE-ProRule" id="PRU00169"/>
    </source>
</evidence>
<dbReference type="Proteomes" id="UP000316500">
    <property type="component" value="Unassembled WGS sequence"/>
</dbReference>
<name>A0A558GYD9_PAENT</name>
<feature type="domain" description="Response regulatory" evidence="3">
    <location>
        <begin position="1"/>
        <end position="112"/>
    </location>
</feature>
<dbReference type="Gene3D" id="3.40.50.2300">
    <property type="match status" value="1"/>
</dbReference>
<dbReference type="InterPro" id="IPR050595">
    <property type="entry name" value="Bact_response_regulator"/>
</dbReference>
<evidence type="ECO:0000313" key="4">
    <source>
        <dbReference type="EMBL" id="TVU61920.1"/>
    </source>
</evidence>
<evidence type="ECO:0000256" key="1">
    <source>
        <dbReference type="ARBA" id="ARBA00022553"/>
    </source>
</evidence>
<gene>
    <name evidence="4" type="ORF">FQP90_12645</name>
</gene>
<dbReference type="PANTHER" id="PTHR44591">
    <property type="entry name" value="STRESS RESPONSE REGULATOR PROTEIN 1"/>
    <property type="match status" value="1"/>
</dbReference>
<feature type="modified residue" description="4-aspartylphosphate" evidence="2">
    <location>
        <position position="48"/>
    </location>
</feature>
<dbReference type="SMART" id="SM00448">
    <property type="entry name" value="REC"/>
    <property type="match status" value="1"/>
</dbReference>
<evidence type="ECO:0000259" key="3">
    <source>
        <dbReference type="PROSITE" id="PS50110"/>
    </source>
</evidence>
<dbReference type="OrthoDB" id="3197131at2"/>
<dbReference type="Pfam" id="PF00072">
    <property type="entry name" value="Response_reg"/>
    <property type="match status" value="1"/>
</dbReference>
<dbReference type="InterPro" id="IPR011006">
    <property type="entry name" value="CheY-like_superfamily"/>
</dbReference>
<evidence type="ECO:0000313" key="5">
    <source>
        <dbReference type="Proteomes" id="UP000316500"/>
    </source>
</evidence>
<keyword evidence="1 2" id="KW-0597">Phosphoprotein</keyword>
<dbReference type="PANTHER" id="PTHR44591:SF3">
    <property type="entry name" value="RESPONSE REGULATORY DOMAIN-CONTAINING PROTEIN"/>
    <property type="match status" value="1"/>
</dbReference>